<feature type="signal peptide" evidence="1">
    <location>
        <begin position="1"/>
        <end position="26"/>
    </location>
</feature>
<reference evidence="2" key="1">
    <citation type="submission" date="2016-11" db="EMBL/GenBank/DDBJ databases">
        <title>The genome sequence of Colletotrichum cuscutae.</title>
        <authorList>
            <person name="Baroncelli R."/>
        </authorList>
    </citation>
    <scope>NUCLEOTIDE SEQUENCE</scope>
    <source>
        <strain evidence="2">IMI 304802</strain>
    </source>
</reference>
<feature type="chain" id="PRO_5042585665" evidence="1">
    <location>
        <begin position="27"/>
        <end position="422"/>
    </location>
</feature>
<organism evidence="2 3">
    <name type="scientific">Colletotrichum cuscutae</name>
    <dbReference type="NCBI Taxonomy" id="1209917"/>
    <lineage>
        <taxon>Eukaryota</taxon>
        <taxon>Fungi</taxon>
        <taxon>Dikarya</taxon>
        <taxon>Ascomycota</taxon>
        <taxon>Pezizomycotina</taxon>
        <taxon>Sordariomycetes</taxon>
        <taxon>Hypocreomycetidae</taxon>
        <taxon>Glomerellales</taxon>
        <taxon>Glomerellaceae</taxon>
        <taxon>Colletotrichum</taxon>
        <taxon>Colletotrichum acutatum species complex</taxon>
    </lineage>
</organism>
<sequence>MWFRISWAFLFVAYFAVLVVSKGAAAAYEKLWLWYAYEIAYKLDGSSQTYILRQLDPKNKLDKKYTTAINNGNRGSLPGGQMTWEEFLRSLSNLKGDPELPQLDETDFDKTASRIWNSKDPKKVIDYHDYIDSLGAMIRKARAQLGDDAIKGELEKINFVSDRIVSIRSSEFRQDKYLGTDLRNNFPQVVIHTSPVSNPIKPSEIWDVVDLQATLSDPASEIAIRAAVNMPQDTTGAWKKKFIDRVNEYGSTAFGTKKPFKNEPPFEVPAQTHRTVLAVWTNCLDATKRSICKGSSLYLASVGNTENYTSSDWADDMLKAKEAHIDAFALNMAYGEAINENTLVAAFSAASTAGLQLFFSFDYTSNGPWPQETVIQYISKYASSGTYFHHNGKPFVSTFKGPDNTNDWIDIKAQTGYFFMPD</sequence>
<name>A0AAJ0DKF6_9PEZI</name>
<proteinExistence type="predicted"/>
<dbReference type="Pfam" id="PF03659">
    <property type="entry name" value="Glyco_hydro_71"/>
    <property type="match status" value="1"/>
</dbReference>
<evidence type="ECO:0000313" key="2">
    <source>
        <dbReference type="EMBL" id="KAK1489399.1"/>
    </source>
</evidence>
<evidence type="ECO:0000313" key="3">
    <source>
        <dbReference type="Proteomes" id="UP001239213"/>
    </source>
</evidence>
<dbReference type="InterPro" id="IPR005197">
    <property type="entry name" value="Glyco_hydro_71"/>
</dbReference>
<keyword evidence="3" id="KW-1185">Reference proteome</keyword>
<dbReference type="Gene3D" id="3.20.20.80">
    <property type="entry name" value="Glycosidases"/>
    <property type="match status" value="1"/>
</dbReference>
<dbReference type="Proteomes" id="UP001239213">
    <property type="component" value="Unassembled WGS sequence"/>
</dbReference>
<keyword evidence="1" id="KW-0732">Signal</keyword>
<dbReference type="AlphaFoldDB" id="A0AAJ0DKF6"/>
<accession>A0AAJ0DKF6</accession>
<dbReference type="EMBL" id="MPDP01000046">
    <property type="protein sequence ID" value="KAK1489399.1"/>
    <property type="molecule type" value="Genomic_DNA"/>
</dbReference>
<evidence type="ECO:0000256" key="1">
    <source>
        <dbReference type="SAM" id="SignalP"/>
    </source>
</evidence>
<protein>
    <submittedName>
        <fullName evidence="2">Alpha-1,3-glucanase/mutanase</fullName>
    </submittedName>
</protein>
<comment type="caution">
    <text evidence="2">The sequence shown here is derived from an EMBL/GenBank/DDBJ whole genome shotgun (WGS) entry which is preliminary data.</text>
</comment>
<dbReference type="GO" id="GO:0051118">
    <property type="term" value="F:glucan endo-1,3-alpha-glucosidase activity"/>
    <property type="evidence" value="ECO:0007669"/>
    <property type="project" value="InterPro"/>
</dbReference>
<gene>
    <name evidence="2" type="ORF">CCUS01_03446</name>
</gene>